<dbReference type="PROSITE" id="PS51419">
    <property type="entry name" value="RAB"/>
    <property type="match status" value="1"/>
</dbReference>
<dbReference type="AlphaFoldDB" id="A0A6B2LQ30"/>
<dbReference type="PROSITE" id="PS51421">
    <property type="entry name" value="RAS"/>
    <property type="match status" value="1"/>
</dbReference>
<dbReference type="Pfam" id="PF00071">
    <property type="entry name" value="Ras"/>
    <property type="match status" value="1"/>
</dbReference>
<dbReference type="InterPro" id="IPR027417">
    <property type="entry name" value="P-loop_NTPase"/>
</dbReference>
<dbReference type="InterPro" id="IPR001806">
    <property type="entry name" value="Small_GTPase"/>
</dbReference>
<dbReference type="PANTHER" id="PTHR47977">
    <property type="entry name" value="RAS-RELATED PROTEIN RAB"/>
    <property type="match status" value="1"/>
</dbReference>
<proteinExistence type="predicted"/>
<dbReference type="Gene3D" id="3.40.50.300">
    <property type="entry name" value="P-loop containing nucleotide triphosphate hydrolases"/>
    <property type="match status" value="1"/>
</dbReference>
<name>A0A6B2LQ30_9EUKA</name>
<evidence type="ECO:0000256" key="1">
    <source>
        <dbReference type="ARBA" id="ARBA00022741"/>
    </source>
</evidence>
<dbReference type="EMBL" id="GIBP01010144">
    <property type="protein sequence ID" value="NDV39113.1"/>
    <property type="molecule type" value="Transcribed_RNA"/>
</dbReference>
<organism evidence="4">
    <name type="scientific">Arcella intermedia</name>
    <dbReference type="NCBI Taxonomy" id="1963864"/>
    <lineage>
        <taxon>Eukaryota</taxon>
        <taxon>Amoebozoa</taxon>
        <taxon>Tubulinea</taxon>
        <taxon>Elardia</taxon>
        <taxon>Arcellinida</taxon>
        <taxon>Sphaerothecina</taxon>
        <taxon>Arcellidae</taxon>
        <taxon>Arcella</taxon>
    </lineage>
</organism>
<evidence type="ECO:0000256" key="2">
    <source>
        <dbReference type="ARBA" id="ARBA00023134"/>
    </source>
</evidence>
<keyword evidence="3" id="KW-0449">Lipoprotein</keyword>
<protein>
    <submittedName>
        <fullName evidence="4">Uncharacterized protein</fullName>
    </submittedName>
</protein>
<evidence type="ECO:0000313" key="4">
    <source>
        <dbReference type="EMBL" id="NDV39113.1"/>
    </source>
</evidence>
<dbReference type="GO" id="GO:0003924">
    <property type="term" value="F:GTPase activity"/>
    <property type="evidence" value="ECO:0007669"/>
    <property type="project" value="InterPro"/>
</dbReference>
<evidence type="ECO:0000256" key="3">
    <source>
        <dbReference type="ARBA" id="ARBA00023288"/>
    </source>
</evidence>
<accession>A0A6B2LQ30</accession>
<reference evidence="4" key="1">
    <citation type="journal article" date="2020" name="J. Eukaryot. Microbiol.">
        <title>De novo Sequencing, Assembly and Annotation of the Transcriptome for the Free-Living Testate Amoeba Arcella intermedia.</title>
        <authorList>
            <person name="Ribeiro G.M."/>
            <person name="Porfirio-Sousa A.L."/>
            <person name="Maurer-Alcala X.X."/>
            <person name="Katz L.A."/>
            <person name="Lahr D.J.G."/>
        </authorList>
    </citation>
    <scope>NUCLEOTIDE SEQUENCE</scope>
</reference>
<dbReference type="SMART" id="SM00175">
    <property type="entry name" value="RAB"/>
    <property type="match status" value="1"/>
</dbReference>
<keyword evidence="1" id="KW-0547">Nucleotide-binding</keyword>
<dbReference type="SUPFAM" id="SSF52540">
    <property type="entry name" value="P-loop containing nucleoside triphosphate hydrolases"/>
    <property type="match status" value="1"/>
</dbReference>
<dbReference type="GO" id="GO:0005525">
    <property type="term" value="F:GTP binding"/>
    <property type="evidence" value="ECO:0007669"/>
    <property type="project" value="UniProtKB-KW"/>
</dbReference>
<dbReference type="InterPro" id="IPR050227">
    <property type="entry name" value="Rab"/>
</dbReference>
<sequence length="67" mass="7722">MLVVNKCDLSDNRKVTTLDAQQFADQLKIQFIETSAKNTTNIEEAFSKMTSAILNRLEDENSEYQDY</sequence>
<keyword evidence="2" id="KW-0342">GTP-binding</keyword>